<dbReference type="InterPro" id="IPR001969">
    <property type="entry name" value="Aspartic_peptidase_AS"/>
</dbReference>
<dbReference type="Pfam" id="PF00026">
    <property type="entry name" value="Asp"/>
    <property type="match status" value="1"/>
</dbReference>
<dbReference type="Gene3D" id="2.40.70.10">
    <property type="entry name" value="Acid Proteases"/>
    <property type="match status" value="2"/>
</dbReference>
<evidence type="ECO:0000256" key="2">
    <source>
        <dbReference type="ARBA" id="ARBA00022670"/>
    </source>
</evidence>
<feature type="active site" evidence="6">
    <location>
        <position position="50"/>
    </location>
</feature>
<evidence type="ECO:0000313" key="10">
    <source>
        <dbReference type="Proteomes" id="UP001162131"/>
    </source>
</evidence>
<protein>
    <recommendedName>
        <fullName evidence="8">Peptidase A1 domain-containing protein</fullName>
    </recommendedName>
</protein>
<proteinExistence type="inferred from homology"/>
<dbReference type="GO" id="GO:0012505">
    <property type="term" value="C:endomembrane system"/>
    <property type="evidence" value="ECO:0007669"/>
    <property type="project" value="UniProtKB-SubCell"/>
</dbReference>
<dbReference type="AlphaFoldDB" id="A0AAU9K245"/>
<name>A0AAU9K245_9CILI</name>
<dbReference type="InterPro" id="IPR021109">
    <property type="entry name" value="Peptidase_aspartic_dom_sf"/>
</dbReference>
<evidence type="ECO:0000313" key="9">
    <source>
        <dbReference type="EMBL" id="CAG9330927.1"/>
    </source>
</evidence>
<feature type="domain" description="Peptidase A1" evidence="8">
    <location>
        <begin position="32"/>
        <end position="378"/>
    </location>
</feature>
<dbReference type="GO" id="GO:0006508">
    <property type="term" value="P:proteolysis"/>
    <property type="evidence" value="ECO:0007669"/>
    <property type="project" value="UniProtKB-KW"/>
</dbReference>
<dbReference type="SUPFAM" id="SSF50630">
    <property type="entry name" value="Acid proteases"/>
    <property type="match status" value="1"/>
</dbReference>
<comment type="subcellular location">
    <subcellularLocation>
        <location evidence="5">Endomembrane system</location>
        <topology evidence="5">Single-pass type I membrane protein</topology>
    </subcellularLocation>
</comment>
<evidence type="ECO:0000256" key="7">
    <source>
        <dbReference type="RuleBase" id="RU000454"/>
    </source>
</evidence>
<sequence length="403" mass="45263">MLGWIFLLLSHVISQEIEHAVVFGSTEELAYYYVDIWVGTPAVKQTVIVDTGSRLTAFPCAGCDSCGQHMDSYFNYSKSTTARLVNCEETSCSSCHEQKCEYSQSYAEGSSISGFLVEDLVMFGDDFQHSKAVLFKFGCHKRETNLFRTQKADGIMGLAFPRSRTPSIIDVLFQDHDISTDIFAICFGKVDGYMTIGGYNASLHINPIKWATLHDETFYSVTINNALVNGTALHLNSRDNSRTFVSNAIVDSGTTYTYLTSSIYDPLWQAIENFCQGEGKCDGVRRHVNGEGHVCYHYNIEKYPDLYHFFDTFPTIELTIGDINVAWLPEYYLSSWQDYQDIYCIGIYNTGGGSVLGGNFMRGQDVVFDRENDKIGFAESECNPAHVHGNTRRLHGKYASPEN</sequence>
<reference evidence="9" key="1">
    <citation type="submission" date="2021-09" db="EMBL/GenBank/DDBJ databases">
        <authorList>
            <consortium name="AG Swart"/>
            <person name="Singh M."/>
            <person name="Singh A."/>
            <person name="Seah K."/>
            <person name="Emmerich C."/>
        </authorList>
    </citation>
    <scope>NUCLEOTIDE SEQUENCE</scope>
    <source>
        <strain evidence="9">ATCC30299</strain>
    </source>
</reference>
<evidence type="ECO:0000256" key="3">
    <source>
        <dbReference type="ARBA" id="ARBA00022729"/>
    </source>
</evidence>
<evidence type="ECO:0000259" key="8">
    <source>
        <dbReference type="PROSITE" id="PS51767"/>
    </source>
</evidence>
<dbReference type="InterPro" id="IPR033121">
    <property type="entry name" value="PEPTIDASE_A1"/>
</dbReference>
<accession>A0AAU9K245</accession>
<evidence type="ECO:0000256" key="6">
    <source>
        <dbReference type="PIRSR" id="PIRSR601461-1"/>
    </source>
</evidence>
<dbReference type="Proteomes" id="UP001162131">
    <property type="component" value="Unassembled WGS sequence"/>
</dbReference>
<gene>
    <name evidence="9" type="ORF">BSTOLATCC_MIC52336</name>
</gene>
<dbReference type="PANTHER" id="PTHR13683:SF375">
    <property type="entry name" value="PEPTIDASE A1 DOMAIN-CONTAINING PROTEIN"/>
    <property type="match status" value="1"/>
</dbReference>
<keyword evidence="4 7" id="KW-0378">Hydrolase</keyword>
<keyword evidence="7" id="KW-0064">Aspartyl protease</keyword>
<dbReference type="PANTHER" id="PTHR13683">
    <property type="entry name" value="ASPARTYL PROTEASES"/>
    <property type="match status" value="1"/>
</dbReference>
<dbReference type="GO" id="GO:0004190">
    <property type="term" value="F:aspartic-type endopeptidase activity"/>
    <property type="evidence" value="ECO:0007669"/>
    <property type="project" value="UniProtKB-KW"/>
</dbReference>
<dbReference type="PROSITE" id="PS00141">
    <property type="entry name" value="ASP_PROTEASE"/>
    <property type="match status" value="1"/>
</dbReference>
<evidence type="ECO:0000256" key="4">
    <source>
        <dbReference type="ARBA" id="ARBA00022801"/>
    </source>
</evidence>
<keyword evidence="2 7" id="KW-0645">Protease</keyword>
<dbReference type="InterPro" id="IPR001461">
    <property type="entry name" value="Aspartic_peptidase_A1"/>
</dbReference>
<comment type="similarity">
    <text evidence="1 7">Belongs to the peptidase A1 family.</text>
</comment>
<keyword evidence="3" id="KW-0732">Signal</keyword>
<dbReference type="EMBL" id="CAJZBQ010000052">
    <property type="protein sequence ID" value="CAG9330927.1"/>
    <property type="molecule type" value="Genomic_DNA"/>
</dbReference>
<keyword evidence="10" id="KW-1185">Reference proteome</keyword>
<organism evidence="9 10">
    <name type="scientific">Blepharisma stoltei</name>
    <dbReference type="NCBI Taxonomy" id="1481888"/>
    <lineage>
        <taxon>Eukaryota</taxon>
        <taxon>Sar</taxon>
        <taxon>Alveolata</taxon>
        <taxon>Ciliophora</taxon>
        <taxon>Postciliodesmatophora</taxon>
        <taxon>Heterotrichea</taxon>
        <taxon>Heterotrichida</taxon>
        <taxon>Blepharismidae</taxon>
        <taxon>Blepharisma</taxon>
    </lineage>
</organism>
<comment type="caution">
    <text evidence="9">The sequence shown here is derived from an EMBL/GenBank/DDBJ whole genome shotgun (WGS) entry which is preliminary data.</text>
</comment>
<feature type="active site" evidence="6">
    <location>
        <position position="251"/>
    </location>
</feature>
<evidence type="ECO:0000256" key="1">
    <source>
        <dbReference type="ARBA" id="ARBA00007447"/>
    </source>
</evidence>
<dbReference type="PRINTS" id="PR00792">
    <property type="entry name" value="PEPSIN"/>
</dbReference>
<dbReference type="PROSITE" id="PS51767">
    <property type="entry name" value="PEPTIDASE_A1"/>
    <property type="match status" value="1"/>
</dbReference>
<evidence type="ECO:0000256" key="5">
    <source>
        <dbReference type="ARBA" id="ARBA00046288"/>
    </source>
</evidence>